<dbReference type="InterPro" id="IPR017871">
    <property type="entry name" value="ABC_transporter-like_CS"/>
</dbReference>
<dbReference type="GO" id="GO:0015833">
    <property type="term" value="P:peptide transport"/>
    <property type="evidence" value="ECO:0007669"/>
    <property type="project" value="InterPro"/>
</dbReference>
<dbReference type="PANTHER" id="PTHR43776">
    <property type="entry name" value="TRANSPORT ATP-BINDING PROTEIN"/>
    <property type="match status" value="1"/>
</dbReference>
<dbReference type="SUPFAM" id="SSF52540">
    <property type="entry name" value="P-loop containing nucleoside triphosphate hydrolases"/>
    <property type="match status" value="2"/>
</dbReference>
<evidence type="ECO:0000256" key="4">
    <source>
        <dbReference type="ARBA" id="ARBA00022840"/>
    </source>
</evidence>
<evidence type="ECO:0000313" key="7">
    <source>
        <dbReference type="Proteomes" id="UP000238650"/>
    </source>
</evidence>
<dbReference type="Proteomes" id="UP000238650">
    <property type="component" value="Unassembled WGS sequence"/>
</dbReference>
<dbReference type="OrthoDB" id="4008250at2"/>
<dbReference type="SMART" id="SM00382">
    <property type="entry name" value="AAA"/>
    <property type="match status" value="2"/>
</dbReference>
<dbReference type="GO" id="GO:0055085">
    <property type="term" value="P:transmembrane transport"/>
    <property type="evidence" value="ECO:0007669"/>
    <property type="project" value="UniProtKB-ARBA"/>
</dbReference>
<evidence type="ECO:0000259" key="5">
    <source>
        <dbReference type="PROSITE" id="PS50893"/>
    </source>
</evidence>
<protein>
    <submittedName>
        <fullName evidence="6">ABC transporter ATP-binding protein</fullName>
    </submittedName>
</protein>
<dbReference type="GO" id="GO:0005524">
    <property type="term" value="F:ATP binding"/>
    <property type="evidence" value="ECO:0007669"/>
    <property type="project" value="UniProtKB-KW"/>
</dbReference>
<keyword evidence="3" id="KW-0547">Nucleotide-binding</keyword>
<keyword evidence="4 6" id="KW-0067">ATP-binding</keyword>
<dbReference type="Pfam" id="PF08352">
    <property type="entry name" value="oligo_HPY"/>
    <property type="match status" value="1"/>
</dbReference>
<keyword evidence="2" id="KW-0813">Transport</keyword>
<dbReference type="InterPro" id="IPR013563">
    <property type="entry name" value="Oligopep_ABC_C"/>
</dbReference>
<comment type="similarity">
    <text evidence="1">Belongs to the ABC transporter superfamily.</text>
</comment>
<sequence>MAEGGSQAEPVLRVEGLRVDLAGPGGRVLDGVSLSVRAGECLAVVGESGAGKSVLARSLLGLTQTDPAWRVSADRFELAGRDARRLSRRAWRGLRGGTVSLVLQDALQSLDPLRTIEAEVGEALAIRGVRGRARRSAVIAALEAAGLPDAAARLGQRSGELSGGMRQRALIASALVTSPRLLVADEPTAALDPTTAARVLRLFAEVRDRGAAVVLITHELASAARVADRIAVLDGGRIAEAGPIGQVFTAPRHPRTRALIAAMPRGPKPRAEVGTGAGSQAAGAAAAGSQAPGPVLLALRGAARRYGAPGGGTAGLHGVELELRRGEAVGVVGASGAGKSTLARLLVGAERPDEGAVERADPPPRVRLIPQDPLASFDPRWRVERILAASIPRSRRSSRSSGAGAPPFAPVPAPTPAELLAQVGLGDELLRRRPASLSGGQRQRIAIARALAAAPQLLVCDEPVSALDMSTQAGILALLREVQRSRGLTLVFISHDLAAVRSVCERLVVLHDGRVVETGETERVLANPREAITRELIASSPGVAGYPGIEIGYAAPEASR</sequence>
<gene>
    <name evidence="6" type="ORF">B4915_12975</name>
</gene>
<evidence type="ECO:0000256" key="2">
    <source>
        <dbReference type="ARBA" id="ARBA00022448"/>
    </source>
</evidence>
<dbReference type="PANTHER" id="PTHR43776:SF7">
    <property type="entry name" value="D,D-DIPEPTIDE TRANSPORT ATP-BINDING PROTEIN DDPF-RELATED"/>
    <property type="match status" value="1"/>
</dbReference>
<dbReference type="InterPro" id="IPR050319">
    <property type="entry name" value="ABC_transp_ATP-bind"/>
</dbReference>
<dbReference type="PROSITE" id="PS50893">
    <property type="entry name" value="ABC_TRANSPORTER_2"/>
    <property type="match status" value="2"/>
</dbReference>
<dbReference type="Gene3D" id="3.40.50.300">
    <property type="entry name" value="P-loop containing nucleotide triphosphate hydrolases"/>
    <property type="match status" value="2"/>
</dbReference>
<dbReference type="Pfam" id="PF00005">
    <property type="entry name" value="ABC_tran"/>
    <property type="match status" value="2"/>
</dbReference>
<feature type="domain" description="ABC transporter" evidence="5">
    <location>
        <begin position="12"/>
        <end position="260"/>
    </location>
</feature>
<dbReference type="RefSeq" id="WP_105806233.1">
    <property type="nucleotide sequence ID" value="NZ_MWZD01000022.1"/>
</dbReference>
<proteinExistence type="inferred from homology"/>
<organism evidence="6 7">
    <name type="scientific">Leucobacter massiliensis</name>
    <dbReference type="NCBI Taxonomy" id="1686285"/>
    <lineage>
        <taxon>Bacteria</taxon>
        <taxon>Bacillati</taxon>
        <taxon>Actinomycetota</taxon>
        <taxon>Actinomycetes</taxon>
        <taxon>Micrococcales</taxon>
        <taxon>Microbacteriaceae</taxon>
        <taxon>Leucobacter</taxon>
    </lineage>
</organism>
<dbReference type="InterPro" id="IPR003593">
    <property type="entry name" value="AAA+_ATPase"/>
</dbReference>
<evidence type="ECO:0000256" key="3">
    <source>
        <dbReference type="ARBA" id="ARBA00022741"/>
    </source>
</evidence>
<evidence type="ECO:0000256" key="1">
    <source>
        <dbReference type="ARBA" id="ARBA00005417"/>
    </source>
</evidence>
<dbReference type="CDD" id="cd03257">
    <property type="entry name" value="ABC_NikE_OppD_transporters"/>
    <property type="match status" value="2"/>
</dbReference>
<dbReference type="PROSITE" id="PS00211">
    <property type="entry name" value="ABC_TRANSPORTER_1"/>
    <property type="match status" value="2"/>
</dbReference>
<dbReference type="GO" id="GO:0016887">
    <property type="term" value="F:ATP hydrolysis activity"/>
    <property type="evidence" value="ECO:0007669"/>
    <property type="project" value="InterPro"/>
</dbReference>
<reference evidence="6 7" key="1">
    <citation type="journal article" date="2017" name="New Microbes New Infect">
        <title>Genome sequence of 'Leucobacter massiliensis' sp. nov. isolated from human pharynx after travel to the 2014 Hajj.</title>
        <authorList>
            <person name="Leangapichart T."/>
            <person name="Gautret P."/>
            <person name="Nguyen T.T."/>
            <person name="Armstrong N."/>
            <person name="Rolain J.M."/>
        </authorList>
    </citation>
    <scope>NUCLEOTIDE SEQUENCE [LARGE SCALE GENOMIC DNA]</scope>
    <source>
        <strain evidence="6 7">122RC15</strain>
    </source>
</reference>
<accession>A0A2S9QL29</accession>
<comment type="caution">
    <text evidence="6">The sequence shown here is derived from an EMBL/GenBank/DDBJ whole genome shotgun (WGS) entry which is preliminary data.</text>
</comment>
<evidence type="ECO:0000313" key="6">
    <source>
        <dbReference type="EMBL" id="PRI10295.1"/>
    </source>
</evidence>
<name>A0A2S9QL29_9MICO</name>
<dbReference type="InterPro" id="IPR027417">
    <property type="entry name" value="P-loop_NTPase"/>
</dbReference>
<feature type="domain" description="ABC transporter" evidence="5">
    <location>
        <begin position="297"/>
        <end position="537"/>
    </location>
</feature>
<dbReference type="InterPro" id="IPR003439">
    <property type="entry name" value="ABC_transporter-like_ATP-bd"/>
</dbReference>
<keyword evidence="7" id="KW-1185">Reference proteome</keyword>
<dbReference type="AlphaFoldDB" id="A0A2S9QL29"/>
<dbReference type="EMBL" id="MWZD01000022">
    <property type="protein sequence ID" value="PRI10295.1"/>
    <property type="molecule type" value="Genomic_DNA"/>
</dbReference>